<dbReference type="GO" id="GO:0003700">
    <property type="term" value="F:DNA-binding transcription factor activity"/>
    <property type="evidence" value="ECO:0007669"/>
    <property type="project" value="InterPro"/>
</dbReference>
<evidence type="ECO:0000256" key="2">
    <source>
        <dbReference type="ARBA" id="ARBA00023015"/>
    </source>
</evidence>
<comment type="similarity">
    <text evidence="1">Belongs to the LysR transcriptional regulatory family.</text>
</comment>
<dbReference type="PANTHER" id="PTHR30126">
    <property type="entry name" value="HTH-TYPE TRANSCRIPTIONAL REGULATOR"/>
    <property type="match status" value="1"/>
</dbReference>
<evidence type="ECO:0000256" key="4">
    <source>
        <dbReference type="ARBA" id="ARBA00023163"/>
    </source>
</evidence>
<dbReference type="Gene3D" id="3.40.190.10">
    <property type="entry name" value="Periplasmic binding protein-like II"/>
    <property type="match status" value="2"/>
</dbReference>
<dbReference type="SUPFAM" id="SSF53850">
    <property type="entry name" value="Periplasmic binding protein-like II"/>
    <property type="match status" value="1"/>
</dbReference>
<dbReference type="Gene3D" id="1.10.10.10">
    <property type="entry name" value="Winged helix-like DNA-binding domain superfamily/Winged helix DNA-binding domain"/>
    <property type="match status" value="1"/>
</dbReference>
<dbReference type="InterPro" id="IPR005119">
    <property type="entry name" value="LysR_subst-bd"/>
</dbReference>
<dbReference type="AlphaFoldDB" id="A0A222FFV6"/>
<proteinExistence type="inferred from homology"/>
<dbReference type="SUPFAM" id="SSF46785">
    <property type="entry name" value="Winged helix' DNA-binding domain"/>
    <property type="match status" value="1"/>
</dbReference>
<evidence type="ECO:0000313" key="7">
    <source>
        <dbReference type="Proteomes" id="UP000202440"/>
    </source>
</evidence>
<dbReference type="GO" id="GO:0000976">
    <property type="term" value="F:transcription cis-regulatory region binding"/>
    <property type="evidence" value="ECO:0007669"/>
    <property type="project" value="TreeGrafter"/>
</dbReference>
<evidence type="ECO:0000256" key="3">
    <source>
        <dbReference type="ARBA" id="ARBA00023125"/>
    </source>
</evidence>
<dbReference type="OrthoDB" id="5289754at2"/>
<dbReference type="EMBL" id="CP022530">
    <property type="protein sequence ID" value="ASP37629.1"/>
    <property type="molecule type" value="Genomic_DNA"/>
</dbReference>
<dbReference type="PANTHER" id="PTHR30126:SF99">
    <property type="entry name" value="TRANSCRIPTIONAL REGULATOR LYSR FAMILY"/>
    <property type="match status" value="1"/>
</dbReference>
<sequence length="293" mass="33141">MINPVWLRTFCTLVEVNHFTRTAERLHMTQPGVSQHIHKLEQQLGHTLLERQGKGFALSNHGERLYQRGRQLLQQWQGLEQHVREDPEDEGVVHILSPGSIGLKFYPQCLELQQRHPKLVVDYRFAPNLAIEQALVAGEADVGLLTELPRHGELLCQPMAEEALLLVTSSKETAISWQRLLELGFINHPDGAYHARRLLSANFGEFESVSQLPVTGFSNQIGLILEPVARGLGFTVLPETAVAMFPQKKDIRSHLLTHAVSETIYQVKNKHSAELARVRFFEGQLRSLFSTKV</sequence>
<dbReference type="InterPro" id="IPR036388">
    <property type="entry name" value="WH-like_DNA-bd_sf"/>
</dbReference>
<accession>A0A222FFV6</accession>
<dbReference type="Pfam" id="PF00126">
    <property type="entry name" value="HTH_1"/>
    <property type="match status" value="1"/>
</dbReference>
<dbReference type="FunFam" id="1.10.10.10:FF:000001">
    <property type="entry name" value="LysR family transcriptional regulator"/>
    <property type="match status" value="1"/>
</dbReference>
<keyword evidence="7" id="KW-1185">Reference proteome</keyword>
<dbReference type="RefSeq" id="WP_094058845.1">
    <property type="nucleotide sequence ID" value="NZ_CP022530.1"/>
</dbReference>
<keyword evidence="3" id="KW-0238">DNA-binding</keyword>
<dbReference type="InterPro" id="IPR036390">
    <property type="entry name" value="WH_DNA-bd_sf"/>
</dbReference>
<dbReference type="PROSITE" id="PS50931">
    <property type="entry name" value="HTH_LYSR"/>
    <property type="match status" value="1"/>
</dbReference>
<dbReference type="Proteomes" id="UP000202440">
    <property type="component" value="Chromosome"/>
</dbReference>
<dbReference type="Pfam" id="PF03466">
    <property type="entry name" value="LysR_substrate"/>
    <property type="match status" value="1"/>
</dbReference>
<evidence type="ECO:0000259" key="5">
    <source>
        <dbReference type="PROSITE" id="PS50931"/>
    </source>
</evidence>
<dbReference type="CDD" id="cd05466">
    <property type="entry name" value="PBP2_LTTR_substrate"/>
    <property type="match status" value="1"/>
</dbReference>
<dbReference type="InterPro" id="IPR000847">
    <property type="entry name" value="LysR_HTH_N"/>
</dbReference>
<name>A0A222FFV6_9GAMM</name>
<feature type="domain" description="HTH lysR-type" evidence="5">
    <location>
        <begin position="2"/>
        <end position="59"/>
    </location>
</feature>
<evidence type="ECO:0000313" key="6">
    <source>
        <dbReference type="EMBL" id="ASP37629.1"/>
    </source>
</evidence>
<reference evidence="6 7" key="1">
    <citation type="submission" date="2017-07" db="EMBL/GenBank/DDBJ databases">
        <title>Annotated genome sequence of Bacterioplanes sanyensis isolated from Red Sea.</title>
        <authorList>
            <person name="Rehman Z.U."/>
        </authorList>
    </citation>
    <scope>NUCLEOTIDE SEQUENCE [LARGE SCALE GENOMIC DNA]</scope>
    <source>
        <strain evidence="6 7">NV9</strain>
    </source>
</reference>
<dbReference type="PRINTS" id="PR00039">
    <property type="entry name" value="HTHLYSR"/>
</dbReference>
<evidence type="ECO:0000256" key="1">
    <source>
        <dbReference type="ARBA" id="ARBA00009437"/>
    </source>
</evidence>
<organism evidence="6 7">
    <name type="scientific">Bacterioplanes sanyensis</name>
    <dbReference type="NCBI Taxonomy" id="1249553"/>
    <lineage>
        <taxon>Bacteria</taxon>
        <taxon>Pseudomonadati</taxon>
        <taxon>Pseudomonadota</taxon>
        <taxon>Gammaproteobacteria</taxon>
        <taxon>Oceanospirillales</taxon>
        <taxon>Oceanospirillaceae</taxon>
        <taxon>Bacterioplanes</taxon>
    </lineage>
</organism>
<keyword evidence="2" id="KW-0805">Transcription regulation</keyword>
<gene>
    <name evidence="6" type="ORF">CHH28_02615</name>
</gene>
<keyword evidence="4" id="KW-0804">Transcription</keyword>
<protein>
    <submittedName>
        <fullName evidence="6">LysR family transcriptional regulator</fullName>
    </submittedName>
</protein>
<dbReference type="KEGG" id="bsan:CHH28_02615"/>